<feature type="compositionally biased region" description="Pro residues" evidence="1">
    <location>
        <begin position="281"/>
        <end position="293"/>
    </location>
</feature>
<dbReference type="Proteomes" id="UP000307440">
    <property type="component" value="Unassembled WGS sequence"/>
</dbReference>
<accession>A0A5C3KY68</accession>
<feature type="compositionally biased region" description="Polar residues" evidence="1">
    <location>
        <begin position="467"/>
        <end position="477"/>
    </location>
</feature>
<evidence type="ECO:0000313" key="3">
    <source>
        <dbReference type="EMBL" id="TFK25110.1"/>
    </source>
</evidence>
<dbReference type="Gene3D" id="2.60.120.260">
    <property type="entry name" value="Galactose-binding domain-like"/>
    <property type="match status" value="1"/>
</dbReference>
<feature type="compositionally biased region" description="Low complexity" evidence="1">
    <location>
        <begin position="294"/>
        <end position="303"/>
    </location>
</feature>
<dbReference type="PANTHER" id="PTHR16861:SF4">
    <property type="entry name" value="SH3 DOMAIN PROTEIN (AFU_ORTHOLOGUE AFUA_1G13610)"/>
    <property type="match status" value="1"/>
</dbReference>
<keyword evidence="4" id="KW-1185">Reference proteome</keyword>
<feature type="compositionally biased region" description="Polar residues" evidence="1">
    <location>
        <begin position="352"/>
        <end position="368"/>
    </location>
</feature>
<gene>
    <name evidence="3" type="ORF">FA15DRAFT_372679</name>
</gene>
<sequence>MSRPRIIYLDDSHPSLRYVGQWDEVGGTFEEDVHSVFGGRQRIIRGSGSVSFDFTGTELRMLGRFAPVRSGSGVRPTFRCYLNGVEFQGDSPPSRPSNAFTFCYRGGSNLPAGATHSFRLEVEADASAPLWVDSVYIRPNVDSSYSNFWTRLTPRDPSVRLGPSWEVIDNGDVRYTSQAGSFAEVDFIGSRAIWQGSALVNQPTGQSRATYSIDGGPAIPFSFTGRIQSFDPGHKVYFTTDQLPHGRHNLRVTYEGFEAPLLFNHVFIQDGNMLEDNPRTLPGPAPSPGPTARPAPTGGSSPTEDPPSSPEPSNRDSDPPSNNTPTESDTRGLGESSPTSRPSSESEGGRPTGTSGDNTSQANNSLNPSVIVLPGNSEGSSSTGQVGGSKSMPTGAIIGGVLGGVAVLLAMILFVLFVVKRRRRNGLLGRPGSIFLGSPTHAYGAAGFGNNMASRSSEPLVAAHGMNSKNADSQQRGSGADIAQGPIPSPSSSGSQQQPRYHQDSGIRLNAPPGVDIPPSYTPA</sequence>
<evidence type="ECO:0000313" key="4">
    <source>
        <dbReference type="Proteomes" id="UP000307440"/>
    </source>
</evidence>
<reference evidence="3 4" key="1">
    <citation type="journal article" date="2019" name="Nat. Ecol. Evol.">
        <title>Megaphylogeny resolves global patterns of mushroom evolution.</title>
        <authorList>
            <person name="Varga T."/>
            <person name="Krizsan K."/>
            <person name="Foldi C."/>
            <person name="Dima B."/>
            <person name="Sanchez-Garcia M."/>
            <person name="Sanchez-Ramirez S."/>
            <person name="Szollosi G.J."/>
            <person name="Szarkandi J.G."/>
            <person name="Papp V."/>
            <person name="Albert L."/>
            <person name="Andreopoulos W."/>
            <person name="Angelini C."/>
            <person name="Antonin V."/>
            <person name="Barry K.W."/>
            <person name="Bougher N.L."/>
            <person name="Buchanan P."/>
            <person name="Buyck B."/>
            <person name="Bense V."/>
            <person name="Catcheside P."/>
            <person name="Chovatia M."/>
            <person name="Cooper J."/>
            <person name="Damon W."/>
            <person name="Desjardin D."/>
            <person name="Finy P."/>
            <person name="Geml J."/>
            <person name="Haridas S."/>
            <person name="Hughes K."/>
            <person name="Justo A."/>
            <person name="Karasinski D."/>
            <person name="Kautmanova I."/>
            <person name="Kiss B."/>
            <person name="Kocsube S."/>
            <person name="Kotiranta H."/>
            <person name="LaButti K.M."/>
            <person name="Lechner B.E."/>
            <person name="Liimatainen K."/>
            <person name="Lipzen A."/>
            <person name="Lukacs Z."/>
            <person name="Mihaltcheva S."/>
            <person name="Morgado L.N."/>
            <person name="Niskanen T."/>
            <person name="Noordeloos M.E."/>
            <person name="Ohm R.A."/>
            <person name="Ortiz-Santana B."/>
            <person name="Ovrebo C."/>
            <person name="Racz N."/>
            <person name="Riley R."/>
            <person name="Savchenko A."/>
            <person name="Shiryaev A."/>
            <person name="Soop K."/>
            <person name="Spirin V."/>
            <person name="Szebenyi C."/>
            <person name="Tomsovsky M."/>
            <person name="Tulloss R.E."/>
            <person name="Uehling J."/>
            <person name="Grigoriev I.V."/>
            <person name="Vagvolgyi C."/>
            <person name="Papp T."/>
            <person name="Martin F.M."/>
            <person name="Miettinen O."/>
            <person name="Hibbett D.S."/>
            <person name="Nagy L.G."/>
        </authorList>
    </citation>
    <scope>NUCLEOTIDE SEQUENCE [LARGE SCALE GENOMIC DNA]</scope>
    <source>
        <strain evidence="3 4">CBS 121175</strain>
    </source>
</reference>
<evidence type="ECO:0000256" key="2">
    <source>
        <dbReference type="SAM" id="Phobius"/>
    </source>
</evidence>
<keyword evidence="2" id="KW-1133">Transmembrane helix</keyword>
<feature type="compositionally biased region" description="Low complexity" evidence="1">
    <location>
        <begin position="484"/>
        <end position="499"/>
    </location>
</feature>
<feature type="compositionally biased region" description="Low complexity" evidence="1">
    <location>
        <begin position="334"/>
        <end position="346"/>
    </location>
</feature>
<keyword evidence="2" id="KW-0472">Membrane</keyword>
<keyword evidence="2" id="KW-0812">Transmembrane</keyword>
<dbReference type="PANTHER" id="PTHR16861">
    <property type="entry name" value="GLYCOPROTEIN 38"/>
    <property type="match status" value="1"/>
</dbReference>
<evidence type="ECO:0000256" key="1">
    <source>
        <dbReference type="SAM" id="MobiDB-lite"/>
    </source>
</evidence>
<feature type="region of interest" description="Disordered" evidence="1">
    <location>
        <begin position="274"/>
        <end position="389"/>
    </location>
</feature>
<name>A0A5C3KY68_COPMA</name>
<protein>
    <submittedName>
        <fullName evidence="3">Uncharacterized protein</fullName>
    </submittedName>
</protein>
<dbReference type="AlphaFoldDB" id="A0A5C3KY68"/>
<feature type="transmembrane region" description="Helical" evidence="2">
    <location>
        <begin position="396"/>
        <end position="419"/>
    </location>
</feature>
<dbReference type="EMBL" id="ML210190">
    <property type="protein sequence ID" value="TFK25110.1"/>
    <property type="molecule type" value="Genomic_DNA"/>
</dbReference>
<feature type="region of interest" description="Disordered" evidence="1">
    <location>
        <begin position="465"/>
        <end position="524"/>
    </location>
</feature>
<proteinExistence type="predicted"/>
<organism evidence="3 4">
    <name type="scientific">Coprinopsis marcescibilis</name>
    <name type="common">Agaric fungus</name>
    <name type="synonym">Psathyrella marcescibilis</name>
    <dbReference type="NCBI Taxonomy" id="230819"/>
    <lineage>
        <taxon>Eukaryota</taxon>
        <taxon>Fungi</taxon>
        <taxon>Dikarya</taxon>
        <taxon>Basidiomycota</taxon>
        <taxon>Agaricomycotina</taxon>
        <taxon>Agaricomycetes</taxon>
        <taxon>Agaricomycetidae</taxon>
        <taxon>Agaricales</taxon>
        <taxon>Agaricineae</taxon>
        <taxon>Psathyrellaceae</taxon>
        <taxon>Coprinopsis</taxon>
    </lineage>
</organism>